<feature type="domain" description="SKICH" evidence="2">
    <location>
        <begin position="7"/>
        <end position="80"/>
    </location>
</feature>
<organism evidence="3 4">
    <name type="scientific">Astyanax mexicanus</name>
    <name type="common">Blind cave fish</name>
    <name type="synonym">Astyanax fasciatus mexicanus</name>
    <dbReference type="NCBI Taxonomy" id="7994"/>
    <lineage>
        <taxon>Eukaryota</taxon>
        <taxon>Metazoa</taxon>
        <taxon>Chordata</taxon>
        <taxon>Craniata</taxon>
        <taxon>Vertebrata</taxon>
        <taxon>Euteleostomi</taxon>
        <taxon>Actinopterygii</taxon>
        <taxon>Neopterygii</taxon>
        <taxon>Teleostei</taxon>
        <taxon>Ostariophysi</taxon>
        <taxon>Characiformes</taxon>
        <taxon>Characoidei</taxon>
        <taxon>Acestrorhamphidae</taxon>
        <taxon>Acestrorhamphinae</taxon>
        <taxon>Astyanax</taxon>
    </lineage>
</organism>
<reference evidence="4" key="2">
    <citation type="journal article" date="2014" name="Nat. Commun.">
        <title>The cavefish genome reveals candidate genes for eye loss.</title>
        <authorList>
            <person name="McGaugh S.E."/>
            <person name="Gross J.B."/>
            <person name="Aken B."/>
            <person name="Blin M."/>
            <person name="Borowsky R."/>
            <person name="Chalopin D."/>
            <person name="Hinaux H."/>
            <person name="Jeffery W.R."/>
            <person name="Keene A."/>
            <person name="Ma L."/>
            <person name="Minx P."/>
            <person name="Murphy D."/>
            <person name="O'Quin K.E."/>
            <person name="Retaux S."/>
            <person name="Rohner N."/>
            <person name="Searle S.M."/>
            <person name="Stahl B.A."/>
            <person name="Tabin C."/>
            <person name="Volff J.N."/>
            <person name="Yoshizawa M."/>
            <person name="Warren W.C."/>
        </authorList>
    </citation>
    <scope>NUCLEOTIDE SEQUENCE [LARGE SCALE GENOMIC DNA]</scope>
    <source>
        <strain evidence="4">female</strain>
    </source>
</reference>
<dbReference type="GeneTree" id="ENSGT00950000183025"/>
<dbReference type="Bgee" id="ENSAMXG00000036544">
    <property type="expression patterns" value="Expressed in muscle tissue and 8 other cell types or tissues"/>
</dbReference>
<sequence>MEKPWKVKFRNVGQTYFPQTRVECRYTISGHHKWSSHDWIGLFKVGWTSVRDYYTFAWALAPEGYTSGTNVNCSVLFQRKIFCFLGLGTTSGFMGFST</sequence>
<evidence type="ECO:0000259" key="2">
    <source>
        <dbReference type="Pfam" id="PF17751"/>
    </source>
</evidence>
<dbReference type="PANTHER" id="PTHR31915">
    <property type="entry name" value="SKICH DOMAIN-CONTAINING PROTEIN"/>
    <property type="match status" value="1"/>
</dbReference>
<name>A0A3B1IVR7_ASTMX</name>
<dbReference type="PANTHER" id="PTHR31915:SF5">
    <property type="entry name" value="CALCIUM-BINDING AND COILED-COIL DOMAIN-CONTAINING PROTEIN 1"/>
    <property type="match status" value="1"/>
</dbReference>
<evidence type="ECO:0000313" key="4">
    <source>
        <dbReference type="Proteomes" id="UP000018467"/>
    </source>
</evidence>
<evidence type="ECO:0000313" key="3">
    <source>
        <dbReference type="Ensembl" id="ENSAMXP00000034028.1"/>
    </source>
</evidence>
<reference evidence="4" key="1">
    <citation type="submission" date="2013-03" db="EMBL/GenBank/DDBJ databases">
        <authorList>
            <person name="Jeffery W."/>
            <person name="Warren W."/>
            <person name="Wilson R.K."/>
        </authorList>
    </citation>
    <scope>NUCLEOTIDE SEQUENCE</scope>
    <source>
        <strain evidence="4">female</strain>
    </source>
</reference>
<dbReference type="Proteomes" id="UP000018467">
    <property type="component" value="Unassembled WGS sequence"/>
</dbReference>
<proteinExistence type="predicted"/>
<reference evidence="3" key="4">
    <citation type="submission" date="2025-09" db="UniProtKB">
        <authorList>
            <consortium name="Ensembl"/>
        </authorList>
    </citation>
    <scope>IDENTIFICATION</scope>
</reference>
<dbReference type="GO" id="GO:0045944">
    <property type="term" value="P:positive regulation of transcription by RNA polymerase II"/>
    <property type="evidence" value="ECO:0007669"/>
    <property type="project" value="TreeGrafter"/>
</dbReference>
<dbReference type="GO" id="GO:0003713">
    <property type="term" value="F:transcription coactivator activity"/>
    <property type="evidence" value="ECO:0007669"/>
    <property type="project" value="TreeGrafter"/>
</dbReference>
<dbReference type="InterPro" id="IPR041611">
    <property type="entry name" value="SKICH"/>
</dbReference>
<reference evidence="3" key="3">
    <citation type="submission" date="2025-08" db="UniProtKB">
        <authorList>
            <consortium name="Ensembl"/>
        </authorList>
    </citation>
    <scope>IDENTIFICATION</scope>
</reference>
<dbReference type="Gene3D" id="2.60.40.2840">
    <property type="match status" value="1"/>
</dbReference>
<dbReference type="InterPro" id="IPR051002">
    <property type="entry name" value="UBA_autophagy_assoc_protein"/>
</dbReference>
<dbReference type="AlphaFoldDB" id="A0A3B1IVR7"/>
<protein>
    <recommendedName>
        <fullName evidence="2">SKICH domain-containing protein</fullName>
    </recommendedName>
</protein>
<keyword evidence="4" id="KW-1185">Reference proteome</keyword>
<dbReference type="Pfam" id="PF17751">
    <property type="entry name" value="SKICH"/>
    <property type="match status" value="1"/>
</dbReference>
<accession>A0A3B1IVR7</accession>
<dbReference type="Ensembl" id="ENSAMXT00000056347.1">
    <property type="protein sequence ID" value="ENSAMXP00000034028.1"/>
    <property type="gene ID" value="ENSAMXG00000036544.1"/>
</dbReference>
<dbReference type="InParanoid" id="A0A3B1IVR7"/>
<keyword evidence="1" id="KW-0175">Coiled coil</keyword>
<evidence type="ECO:0000256" key="1">
    <source>
        <dbReference type="ARBA" id="ARBA00023054"/>
    </source>
</evidence>